<dbReference type="SMART" id="SM00966">
    <property type="entry name" value="SpoVT_AbrB"/>
    <property type="match status" value="1"/>
</dbReference>
<evidence type="ECO:0000256" key="1">
    <source>
        <dbReference type="PROSITE-ProRule" id="PRU01076"/>
    </source>
</evidence>
<dbReference type="Pfam" id="PF04014">
    <property type="entry name" value="MazE_antitoxin"/>
    <property type="match status" value="1"/>
</dbReference>
<dbReference type="InterPro" id="IPR007159">
    <property type="entry name" value="SpoVT-AbrB_dom"/>
</dbReference>
<dbReference type="EMBL" id="FOPU01000007">
    <property type="protein sequence ID" value="SFH32204.1"/>
    <property type="molecule type" value="Genomic_DNA"/>
</dbReference>
<sequence length="79" mass="8273">MRITVKGQVTIPQEVRDYAGFQPGTEVEFVIGGDGVVRVVAAGQAGESRSRRLEATLTGLRGSADAGLTTDEILALTRG</sequence>
<evidence type="ECO:0000313" key="3">
    <source>
        <dbReference type="EMBL" id="SFH32204.1"/>
    </source>
</evidence>
<gene>
    <name evidence="3" type="ORF">SAMN04488021_1074</name>
</gene>
<feature type="domain" description="SpoVT-AbrB" evidence="2">
    <location>
        <begin position="1"/>
        <end position="44"/>
    </location>
</feature>
<name>A0A1I2Z325_9RHOB</name>
<proteinExistence type="predicted"/>
<dbReference type="RefSeq" id="WP_074966620.1">
    <property type="nucleotide sequence ID" value="NZ_CBCRYP010000043.1"/>
</dbReference>
<evidence type="ECO:0000259" key="2">
    <source>
        <dbReference type="PROSITE" id="PS51740"/>
    </source>
</evidence>
<dbReference type="Gene3D" id="2.10.260.10">
    <property type="match status" value="1"/>
</dbReference>
<dbReference type="PROSITE" id="PS51740">
    <property type="entry name" value="SPOVT_ABRB"/>
    <property type="match status" value="1"/>
</dbReference>
<dbReference type="GO" id="GO:0003677">
    <property type="term" value="F:DNA binding"/>
    <property type="evidence" value="ECO:0007669"/>
    <property type="project" value="UniProtKB-UniRule"/>
</dbReference>
<keyword evidence="1" id="KW-0238">DNA-binding</keyword>
<dbReference type="Proteomes" id="UP000183635">
    <property type="component" value="Unassembled WGS sequence"/>
</dbReference>
<protein>
    <submittedName>
        <fullName evidence="3">Looped-hinge helix DNA binding domain-containing protein, AbrB family</fullName>
    </submittedName>
</protein>
<accession>A0A1I2Z325</accession>
<dbReference type="NCBIfam" id="TIGR01439">
    <property type="entry name" value="lp_hng_hel_AbrB"/>
    <property type="match status" value="1"/>
</dbReference>
<evidence type="ECO:0000313" key="4">
    <source>
        <dbReference type="Proteomes" id="UP000183635"/>
    </source>
</evidence>
<dbReference type="STRING" id="34004.SAMN04488021_1074"/>
<reference evidence="3 4" key="1">
    <citation type="submission" date="2016-10" db="EMBL/GenBank/DDBJ databases">
        <authorList>
            <person name="de Groot N.N."/>
        </authorList>
    </citation>
    <scope>NUCLEOTIDE SEQUENCE [LARGE SCALE GENOMIC DNA]</scope>
    <source>
        <strain evidence="3 4">DSM 8537</strain>
    </source>
</reference>
<keyword evidence="4" id="KW-1185">Reference proteome</keyword>
<dbReference type="InterPro" id="IPR037914">
    <property type="entry name" value="SpoVT-AbrB_sf"/>
</dbReference>
<dbReference type="OrthoDB" id="9809003at2"/>
<organism evidence="3 4">
    <name type="scientific">Paracoccus aminovorans</name>
    <dbReference type="NCBI Taxonomy" id="34004"/>
    <lineage>
        <taxon>Bacteria</taxon>
        <taxon>Pseudomonadati</taxon>
        <taxon>Pseudomonadota</taxon>
        <taxon>Alphaproteobacteria</taxon>
        <taxon>Rhodobacterales</taxon>
        <taxon>Paracoccaceae</taxon>
        <taxon>Paracoccus</taxon>
    </lineage>
</organism>
<dbReference type="SUPFAM" id="SSF89447">
    <property type="entry name" value="AbrB/MazE/MraZ-like"/>
    <property type="match status" value="1"/>
</dbReference>
<dbReference type="AlphaFoldDB" id="A0A1I2Z325"/>